<dbReference type="Proteomes" id="UP000282977">
    <property type="component" value="Unassembled WGS sequence"/>
</dbReference>
<evidence type="ECO:0000313" key="3">
    <source>
        <dbReference type="EMBL" id="RVT40295.1"/>
    </source>
</evidence>
<keyword evidence="4" id="KW-1185">Reference proteome</keyword>
<sequence length="217" mass="23342">MMRSLALGIALLSAMPSLPAVAQDAPTTTPAPVDPARLAASQTAVAALVPDGVYVRMMRDQFPAMMDAMMAQMMGMRPDQVGQAQGEGKTMGDVARAQDPAFDERMKIMTRVMSTEMGDIMGKMEPRVRSGLARAFARKFTVEQLGDMNAFFATPSGKAFASEYLLLFADPEMMKEMAAAVPEMIGAMPKIMEKVKEATAHLPPPPKPQSAPTGDKE</sequence>
<accession>A0A437J5T1</accession>
<dbReference type="OrthoDB" id="7409988at2"/>
<dbReference type="EMBL" id="RZUL01000004">
    <property type="protein sequence ID" value="RVT40295.1"/>
    <property type="molecule type" value="Genomic_DNA"/>
</dbReference>
<evidence type="ECO:0000256" key="2">
    <source>
        <dbReference type="SAM" id="SignalP"/>
    </source>
</evidence>
<evidence type="ECO:0000313" key="4">
    <source>
        <dbReference type="Proteomes" id="UP000282977"/>
    </source>
</evidence>
<comment type="caution">
    <text evidence="3">The sequence shown here is derived from an EMBL/GenBank/DDBJ whole genome shotgun (WGS) entry which is preliminary data.</text>
</comment>
<feature type="chain" id="PRO_5019127040" evidence="2">
    <location>
        <begin position="23"/>
        <end position="217"/>
    </location>
</feature>
<feature type="signal peptide" evidence="2">
    <location>
        <begin position="1"/>
        <end position="22"/>
    </location>
</feature>
<proteinExistence type="predicted"/>
<keyword evidence="2" id="KW-0732">Signal</keyword>
<dbReference type="AlphaFoldDB" id="A0A437J5T1"/>
<reference evidence="3 4" key="1">
    <citation type="submission" date="2019-01" db="EMBL/GenBank/DDBJ databases">
        <authorList>
            <person name="Chen W.-M."/>
        </authorList>
    </citation>
    <scope>NUCLEOTIDE SEQUENCE [LARGE SCALE GENOMIC DNA]</scope>
    <source>
        <strain evidence="3 4">TLA-22</strain>
    </source>
</reference>
<dbReference type="RefSeq" id="WP_127691396.1">
    <property type="nucleotide sequence ID" value="NZ_RZUL01000004.1"/>
</dbReference>
<protein>
    <submittedName>
        <fullName evidence="3">DUF2059 domain-containing protein</fullName>
    </submittedName>
</protein>
<gene>
    <name evidence="3" type="ORF">ENE74_13335</name>
</gene>
<feature type="region of interest" description="Disordered" evidence="1">
    <location>
        <begin position="195"/>
        <end position="217"/>
    </location>
</feature>
<evidence type="ECO:0000256" key="1">
    <source>
        <dbReference type="SAM" id="MobiDB-lite"/>
    </source>
</evidence>
<name>A0A437J5T1_9SPHN</name>
<organism evidence="3 4">
    <name type="scientific">Sphingobium algorifonticola</name>
    <dbReference type="NCBI Taxonomy" id="2008318"/>
    <lineage>
        <taxon>Bacteria</taxon>
        <taxon>Pseudomonadati</taxon>
        <taxon>Pseudomonadota</taxon>
        <taxon>Alphaproteobacteria</taxon>
        <taxon>Sphingomonadales</taxon>
        <taxon>Sphingomonadaceae</taxon>
        <taxon>Sphingobium</taxon>
    </lineage>
</organism>